<dbReference type="AlphaFoldDB" id="A0A8T0PG95"/>
<keyword evidence="3" id="KW-1185">Reference proteome</keyword>
<sequence>MPEFAAAAPPVVASSPCDVEQPHRSEVLVEDPVNDPAILCLEPPMRAGPTPSPHMTGGHGATPAGPIARHSIEDGPGSLLPPLLRRSLCQPLHHRPLHRHPHLPRSHTDR</sequence>
<evidence type="ECO:0000313" key="2">
    <source>
        <dbReference type="EMBL" id="KAG2558206.1"/>
    </source>
</evidence>
<reference evidence="2" key="1">
    <citation type="submission" date="2020-05" db="EMBL/GenBank/DDBJ databases">
        <title>WGS assembly of Panicum virgatum.</title>
        <authorList>
            <person name="Lovell J.T."/>
            <person name="Jenkins J."/>
            <person name="Shu S."/>
            <person name="Juenger T.E."/>
            <person name="Schmutz J."/>
        </authorList>
    </citation>
    <scope>NUCLEOTIDE SEQUENCE</scope>
    <source>
        <strain evidence="2">AP13</strain>
    </source>
</reference>
<accession>A0A8T0PG95</accession>
<feature type="region of interest" description="Disordered" evidence="1">
    <location>
        <begin position="91"/>
        <end position="110"/>
    </location>
</feature>
<proteinExistence type="predicted"/>
<feature type="region of interest" description="Disordered" evidence="1">
    <location>
        <begin position="39"/>
        <end position="79"/>
    </location>
</feature>
<evidence type="ECO:0000313" key="3">
    <source>
        <dbReference type="Proteomes" id="UP000823388"/>
    </source>
</evidence>
<dbReference type="EMBL" id="CM029052">
    <property type="protein sequence ID" value="KAG2558206.1"/>
    <property type="molecule type" value="Genomic_DNA"/>
</dbReference>
<name>A0A8T0PG95_PANVG</name>
<gene>
    <name evidence="2" type="ORF">PVAP13_8NG127502</name>
</gene>
<evidence type="ECO:0000256" key="1">
    <source>
        <dbReference type="SAM" id="MobiDB-lite"/>
    </source>
</evidence>
<organism evidence="2 3">
    <name type="scientific">Panicum virgatum</name>
    <name type="common">Blackwell switchgrass</name>
    <dbReference type="NCBI Taxonomy" id="38727"/>
    <lineage>
        <taxon>Eukaryota</taxon>
        <taxon>Viridiplantae</taxon>
        <taxon>Streptophyta</taxon>
        <taxon>Embryophyta</taxon>
        <taxon>Tracheophyta</taxon>
        <taxon>Spermatophyta</taxon>
        <taxon>Magnoliopsida</taxon>
        <taxon>Liliopsida</taxon>
        <taxon>Poales</taxon>
        <taxon>Poaceae</taxon>
        <taxon>PACMAD clade</taxon>
        <taxon>Panicoideae</taxon>
        <taxon>Panicodae</taxon>
        <taxon>Paniceae</taxon>
        <taxon>Panicinae</taxon>
        <taxon>Panicum</taxon>
        <taxon>Panicum sect. Hiantes</taxon>
    </lineage>
</organism>
<dbReference type="Proteomes" id="UP000823388">
    <property type="component" value="Chromosome 8N"/>
</dbReference>
<feature type="compositionally biased region" description="Basic residues" evidence="1">
    <location>
        <begin position="92"/>
        <end position="110"/>
    </location>
</feature>
<comment type="caution">
    <text evidence="2">The sequence shown here is derived from an EMBL/GenBank/DDBJ whole genome shotgun (WGS) entry which is preliminary data.</text>
</comment>
<protein>
    <submittedName>
        <fullName evidence="2">Uncharacterized protein</fullName>
    </submittedName>
</protein>